<reference evidence="2 3" key="1">
    <citation type="submission" date="2020-04" db="EMBL/GenBank/DDBJ databases">
        <authorList>
            <person name="Wallbank WR R."/>
            <person name="Pardo Diaz C."/>
            <person name="Kozak K."/>
            <person name="Martin S."/>
            <person name="Jiggins C."/>
            <person name="Moest M."/>
            <person name="Warren A I."/>
            <person name="Byers J.R.P. K."/>
            <person name="Montejo-Kovacevich G."/>
            <person name="Yen C E."/>
        </authorList>
    </citation>
    <scope>NUCLEOTIDE SEQUENCE [LARGE SCALE GENOMIC DNA]</scope>
</reference>
<dbReference type="OrthoDB" id="193139at2759"/>
<organism evidence="2 3">
    <name type="scientific">Arctia plantaginis</name>
    <name type="common">Wood tiger moth</name>
    <name type="synonym">Phalaena plantaginis</name>
    <dbReference type="NCBI Taxonomy" id="874455"/>
    <lineage>
        <taxon>Eukaryota</taxon>
        <taxon>Metazoa</taxon>
        <taxon>Ecdysozoa</taxon>
        <taxon>Arthropoda</taxon>
        <taxon>Hexapoda</taxon>
        <taxon>Insecta</taxon>
        <taxon>Pterygota</taxon>
        <taxon>Neoptera</taxon>
        <taxon>Endopterygota</taxon>
        <taxon>Lepidoptera</taxon>
        <taxon>Glossata</taxon>
        <taxon>Ditrysia</taxon>
        <taxon>Noctuoidea</taxon>
        <taxon>Erebidae</taxon>
        <taxon>Arctiinae</taxon>
        <taxon>Arctia</taxon>
    </lineage>
</organism>
<dbReference type="EMBL" id="CADEBD010000336">
    <property type="protein sequence ID" value="CAB3246993.1"/>
    <property type="molecule type" value="Genomic_DNA"/>
</dbReference>
<name>A0A8S1AH12_ARCPL</name>
<feature type="region of interest" description="Disordered" evidence="1">
    <location>
        <begin position="1"/>
        <end position="22"/>
    </location>
</feature>
<comment type="caution">
    <text evidence="2">The sequence shown here is derived from an EMBL/GenBank/DDBJ whole genome shotgun (WGS) entry which is preliminary data.</text>
</comment>
<gene>
    <name evidence="2" type="ORF">APLA_LOCUS11725</name>
</gene>
<evidence type="ECO:0000313" key="2">
    <source>
        <dbReference type="EMBL" id="CAB3246993.1"/>
    </source>
</evidence>
<accession>A0A8S1AH12</accession>
<evidence type="ECO:0000313" key="3">
    <source>
        <dbReference type="Proteomes" id="UP000494256"/>
    </source>
</evidence>
<proteinExistence type="predicted"/>
<evidence type="ECO:0000256" key="1">
    <source>
        <dbReference type="SAM" id="MobiDB-lite"/>
    </source>
</evidence>
<feature type="region of interest" description="Disordered" evidence="1">
    <location>
        <begin position="74"/>
        <end position="99"/>
    </location>
</feature>
<feature type="compositionally biased region" description="Basic and acidic residues" evidence="1">
    <location>
        <begin position="1"/>
        <end position="15"/>
    </location>
</feature>
<protein>
    <submittedName>
        <fullName evidence="2">Uncharacterized protein</fullName>
    </submittedName>
</protein>
<dbReference type="Proteomes" id="UP000494256">
    <property type="component" value="Unassembled WGS sequence"/>
</dbReference>
<sequence>MQEKIQQDNSNKDYNENANDDFNYSHSLLRTLENQKNIKEAKKQHHTRTRSDNVHEDKVALQVIGKNINKESLKRYHGHKYSPENVSKVRITKRARGDSVKPEDVMTCQQLEDKCIITCAKKLEWCTEWKKTAISF</sequence>
<feature type="region of interest" description="Disordered" evidence="1">
    <location>
        <begin position="39"/>
        <end position="58"/>
    </location>
</feature>
<dbReference type="AlphaFoldDB" id="A0A8S1AH12"/>
<feature type="compositionally biased region" description="Basic and acidic residues" evidence="1">
    <location>
        <begin position="49"/>
        <end position="58"/>
    </location>
</feature>